<organism evidence="1 2">
    <name type="scientific">Candidatus Magnetobacterium bavaricum</name>
    <dbReference type="NCBI Taxonomy" id="29290"/>
    <lineage>
        <taxon>Bacteria</taxon>
        <taxon>Pseudomonadati</taxon>
        <taxon>Nitrospirota</taxon>
        <taxon>Thermodesulfovibrionia</taxon>
        <taxon>Thermodesulfovibrionales</taxon>
        <taxon>Candidatus Magnetobacteriaceae</taxon>
        <taxon>Candidatus Magnetobacterium</taxon>
    </lineage>
</organism>
<protein>
    <submittedName>
        <fullName evidence="1">Uncharacterized protein</fullName>
    </submittedName>
</protein>
<keyword evidence="2" id="KW-1185">Reference proteome</keyword>
<dbReference type="AlphaFoldDB" id="A0A0F3GT49"/>
<name>A0A0F3GT49_9BACT</name>
<dbReference type="EMBL" id="LACI01001185">
    <property type="protein sequence ID" value="KJU85031.1"/>
    <property type="molecule type" value="Genomic_DNA"/>
</dbReference>
<accession>A0A0F3GT49</accession>
<comment type="caution">
    <text evidence="1">The sequence shown here is derived from an EMBL/GenBank/DDBJ whole genome shotgun (WGS) entry which is preliminary data.</text>
</comment>
<dbReference type="Proteomes" id="UP000033423">
    <property type="component" value="Unassembled WGS sequence"/>
</dbReference>
<sequence>MRIFFPNEDIYHQTSLTRPLYQAFLSWQGVCITLTIEFVSFKIRVDERRCICLC</sequence>
<reference evidence="1 2" key="1">
    <citation type="submission" date="2015-02" db="EMBL/GenBank/DDBJ databases">
        <title>Single-cell genomics of uncultivated deep-branching MTB reveals a conserved set of magnetosome genes.</title>
        <authorList>
            <person name="Kolinko S."/>
            <person name="Richter M."/>
            <person name="Glockner F.O."/>
            <person name="Brachmann A."/>
            <person name="Schuler D."/>
        </authorList>
    </citation>
    <scope>NUCLEOTIDE SEQUENCE [LARGE SCALE GENOMIC DNA]</scope>
    <source>
        <strain evidence="1">TM-1</strain>
    </source>
</reference>
<evidence type="ECO:0000313" key="2">
    <source>
        <dbReference type="Proteomes" id="UP000033423"/>
    </source>
</evidence>
<proteinExistence type="predicted"/>
<gene>
    <name evidence="1" type="ORF">MBAV_002777</name>
</gene>
<evidence type="ECO:0000313" key="1">
    <source>
        <dbReference type="EMBL" id="KJU85031.1"/>
    </source>
</evidence>